<feature type="region of interest" description="Disordered" evidence="1">
    <location>
        <begin position="1"/>
        <end position="37"/>
    </location>
</feature>
<dbReference type="KEGG" id="spir:CWM47_25540"/>
<organism evidence="2 3">
    <name type="scientific">Spirosoma pollinicola</name>
    <dbReference type="NCBI Taxonomy" id="2057025"/>
    <lineage>
        <taxon>Bacteria</taxon>
        <taxon>Pseudomonadati</taxon>
        <taxon>Bacteroidota</taxon>
        <taxon>Cytophagia</taxon>
        <taxon>Cytophagales</taxon>
        <taxon>Cytophagaceae</taxon>
        <taxon>Spirosoma</taxon>
    </lineage>
</organism>
<protein>
    <submittedName>
        <fullName evidence="2">Uncharacterized protein</fullName>
    </submittedName>
</protein>
<dbReference type="AlphaFoldDB" id="A0A2K8Z4X4"/>
<sequence length="316" mass="34398">MSQFPDQTDLQTDSHSPSVTPSSSTPPAAKTGPNPTQKKILGISAAAMLLGGTAWVVANPRPHGPDGSIHKDPMSPHADIDAAGKVDDTMSFERAFEVARDEVGMGGIFSWHGNWYNTFIKEEWGSLSLDQRQQFTELITQEHLPVKPYEETEIETVKAAGESVEAPEPTIIEGHINGQRVMGLDFNRDGVIDTLVMEGTDGSTYKIVDAQGDDGMDTLLRYDSFTGELIEIEKIDEPFVLSNDQFSQGLEASMSKEVVDSILEPEVAAPVAPALSVEEADDDDEPSLGEEHLADSHEPDDDSYINNGDVHDMDEQ</sequence>
<feature type="compositionally biased region" description="Low complexity" evidence="1">
    <location>
        <begin position="14"/>
        <end position="27"/>
    </location>
</feature>
<proteinExistence type="predicted"/>
<evidence type="ECO:0000313" key="3">
    <source>
        <dbReference type="Proteomes" id="UP000232883"/>
    </source>
</evidence>
<name>A0A2K8Z4X4_9BACT</name>
<gene>
    <name evidence="2" type="ORF">CWM47_25540</name>
</gene>
<feature type="compositionally biased region" description="Acidic residues" evidence="1">
    <location>
        <begin position="278"/>
        <end position="288"/>
    </location>
</feature>
<feature type="region of interest" description="Disordered" evidence="1">
    <location>
        <begin position="270"/>
        <end position="316"/>
    </location>
</feature>
<reference evidence="2 3" key="1">
    <citation type="submission" date="2017-11" db="EMBL/GenBank/DDBJ databases">
        <title>Taxonomic description and genome sequences of Spirosoma HA7 sp. nov., isolated from pollen microhabitat of Corylus avellana.</title>
        <authorList>
            <person name="Ambika Manirajan B."/>
            <person name="Suarez C."/>
            <person name="Ratering S."/>
            <person name="Geissler-Plaum R."/>
            <person name="Cardinale M."/>
            <person name="Sylvia S."/>
        </authorList>
    </citation>
    <scope>NUCLEOTIDE SEQUENCE [LARGE SCALE GENOMIC DNA]</scope>
    <source>
        <strain evidence="2 3">HA7</strain>
    </source>
</reference>
<accession>A0A2K8Z4X4</accession>
<feature type="compositionally biased region" description="Polar residues" evidence="1">
    <location>
        <begin position="1"/>
        <end position="13"/>
    </location>
</feature>
<dbReference type="Proteomes" id="UP000232883">
    <property type="component" value="Chromosome"/>
</dbReference>
<evidence type="ECO:0000313" key="2">
    <source>
        <dbReference type="EMBL" id="AUD04911.1"/>
    </source>
</evidence>
<keyword evidence="3" id="KW-1185">Reference proteome</keyword>
<dbReference type="OrthoDB" id="919615at2"/>
<evidence type="ECO:0000256" key="1">
    <source>
        <dbReference type="SAM" id="MobiDB-lite"/>
    </source>
</evidence>
<dbReference type="RefSeq" id="WP_100991196.1">
    <property type="nucleotide sequence ID" value="NZ_CP025096.1"/>
</dbReference>
<dbReference type="EMBL" id="CP025096">
    <property type="protein sequence ID" value="AUD04911.1"/>
    <property type="molecule type" value="Genomic_DNA"/>
</dbReference>